<dbReference type="GO" id="GO:0004519">
    <property type="term" value="F:endonuclease activity"/>
    <property type="evidence" value="ECO:0007669"/>
    <property type="project" value="UniProtKB-KW"/>
</dbReference>
<keyword evidence="2" id="KW-0378">Hydrolase</keyword>
<proteinExistence type="predicted"/>
<name>A0A1I3DFU2_9PLAN</name>
<reference evidence="3" key="1">
    <citation type="submission" date="2016-10" db="EMBL/GenBank/DDBJ databases">
        <authorList>
            <person name="Varghese N."/>
            <person name="Submissions S."/>
        </authorList>
    </citation>
    <scope>NUCLEOTIDE SEQUENCE [LARGE SCALE GENOMIC DNA]</scope>
    <source>
        <strain evidence="3">DSM 26348</strain>
    </source>
</reference>
<accession>A0A1I3DFU2</accession>
<sequence>MATLTQLLTAEEYARLPNSGAVTELVRGEIVQLNQPSPRHGQVCGNAYFLIRQYLEQSPSGHLVTNDSGIITARDPDTVRGGDVWFVSYSKVPRGRLPQGYLRVAPDVVFEVKSPSDRWPQVYSRIAEFLEIGVSVVCLVDPDEEAVRTYHDIQPPARFAGDELVTFPELLPGFETPASRFFA</sequence>
<dbReference type="OrthoDB" id="274259at2"/>
<dbReference type="AlphaFoldDB" id="A0A1I3DFU2"/>
<dbReference type="InterPro" id="IPR011335">
    <property type="entry name" value="Restrct_endonuc-II-like"/>
</dbReference>
<keyword evidence="3" id="KW-1185">Reference proteome</keyword>
<dbReference type="InterPro" id="IPR012296">
    <property type="entry name" value="Nuclease_put_TT1808"/>
</dbReference>
<organism evidence="2 3">
    <name type="scientific">Planctomicrobium piriforme</name>
    <dbReference type="NCBI Taxonomy" id="1576369"/>
    <lineage>
        <taxon>Bacteria</taxon>
        <taxon>Pseudomonadati</taxon>
        <taxon>Planctomycetota</taxon>
        <taxon>Planctomycetia</taxon>
        <taxon>Planctomycetales</taxon>
        <taxon>Planctomycetaceae</taxon>
        <taxon>Planctomicrobium</taxon>
    </lineage>
</organism>
<evidence type="ECO:0000313" key="2">
    <source>
        <dbReference type="EMBL" id="SFH85516.1"/>
    </source>
</evidence>
<dbReference type="STRING" id="1576369.SAMN05421753_103219"/>
<dbReference type="CDD" id="cd06260">
    <property type="entry name" value="DUF820-like"/>
    <property type="match status" value="1"/>
</dbReference>
<dbReference type="RefSeq" id="WP_092048239.1">
    <property type="nucleotide sequence ID" value="NZ_FOQD01000003.1"/>
</dbReference>
<feature type="domain" description="Putative restriction endonuclease" evidence="1">
    <location>
        <begin position="11"/>
        <end position="177"/>
    </location>
</feature>
<dbReference type="InterPro" id="IPR008538">
    <property type="entry name" value="Uma2"/>
</dbReference>
<evidence type="ECO:0000313" key="3">
    <source>
        <dbReference type="Proteomes" id="UP000199518"/>
    </source>
</evidence>
<dbReference type="Proteomes" id="UP000199518">
    <property type="component" value="Unassembled WGS sequence"/>
</dbReference>
<evidence type="ECO:0000259" key="1">
    <source>
        <dbReference type="Pfam" id="PF05685"/>
    </source>
</evidence>
<dbReference type="Gene3D" id="3.90.1570.10">
    <property type="entry name" value="tt1808, chain A"/>
    <property type="match status" value="1"/>
</dbReference>
<dbReference type="SUPFAM" id="SSF52980">
    <property type="entry name" value="Restriction endonuclease-like"/>
    <property type="match status" value="1"/>
</dbReference>
<keyword evidence="2" id="KW-0540">Nuclease</keyword>
<protein>
    <submittedName>
        <fullName evidence="2">Endonuclease, Uma2 family (Restriction endonuclease fold)</fullName>
    </submittedName>
</protein>
<gene>
    <name evidence="2" type="ORF">SAMN05421753_103219</name>
</gene>
<dbReference type="Pfam" id="PF05685">
    <property type="entry name" value="Uma2"/>
    <property type="match status" value="1"/>
</dbReference>
<dbReference type="EMBL" id="FOQD01000003">
    <property type="protein sequence ID" value="SFH85516.1"/>
    <property type="molecule type" value="Genomic_DNA"/>
</dbReference>
<dbReference type="PANTHER" id="PTHR34107">
    <property type="entry name" value="SLL0198 PROTEIN-RELATED"/>
    <property type="match status" value="1"/>
</dbReference>
<dbReference type="PANTHER" id="PTHR34107:SF4">
    <property type="entry name" value="SLL1222 PROTEIN"/>
    <property type="match status" value="1"/>
</dbReference>
<keyword evidence="2" id="KW-0255">Endonuclease</keyword>